<organism evidence="1">
    <name type="scientific">Aphanomyces astaci</name>
    <name type="common">Crayfish plague agent</name>
    <dbReference type="NCBI Taxonomy" id="112090"/>
    <lineage>
        <taxon>Eukaryota</taxon>
        <taxon>Sar</taxon>
        <taxon>Stramenopiles</taxon>
        <taxon>Oomycota</taxon>
        <taxon>Saprolegniomycetes</taxon>
        <taxon>Saprolegniales</taxon>
        <taxon>Verrucalvaceae</taxon>
        <taxon>Aphanomyces</taxon>
    </lineage>
</organism>
<sequence length="200" mass="21097">MDGITVMTPRNAASMAHGLDTFLDDDLGSSSLMFNARSNSGTDGGVSDATAVHNWDVASNLCISIDRESSPGLSPCDSIIDLPSPCLTAPVERKRKGTLETAPSNGAHPRTEKRMRVLTDADMAAPSTAVQFTGVHNENTRFTFTAFGSTARTLGAPCSFASSTPFHMTRSTFVSSVPSSSTSPCMSANVPATPRLRCFD</sequence>
<accession>W4GID9</accession>
<dbReference type="EMBL" id="KI913129">
    <property type="protein sequence ID" value="ETV78703.1"/>
    <property type="molecule type" value="Genomic_DNA"/>
</dbReference>
<dbReference type="AlphaFoldDB" id="W4GID9"/>
<dbReference type="OrthoDB" id="79725at2759"/>
<gene>
    <name evidence="1" type="ORF">H257_07555</name>
</gene>
<evidence type="ECO:0000313" key="1">
    <source>
        <dbReference type="EMBL" id="ETV78703.1"/>
    </source>
</evidence>
<protein>
    <submittedName>
        <fullName evidence="1">Uncharacterized protein</fullName>
    </submittedName>
</protein>
<dbReference type="GeneID" id="20809551"/>
<dbReference type="RefSeq" id="XP_009831422.1">
    <property type="nucleotide sequence ID" value="XM_009833120.1"/>
</dbReference>
<reference evidence="1" key="1">
    <citation type="submission" date="2013-12" db="EMBL/GenBank/DDBJ databases">
        <title>The Genome Sequence of Aphanomyces astaci APO3.</title>
        <authorList>
            <consortium name="The Broad Institute Genomics Platform"/>
            <person name="Russ C."/>
            <person name="Tyler B."/>
            <person name="van West P."/>
            <person name="Dieguez-Uribeondo J."/>
            <person name="Young S.K."/>
            <person name="Zeng Q."/>
            <person name="Gargeya S."/>
            <person name="Fitzgerald M."/>
            <person name="Abouelleil A."/>
            <person name="Alvarado L."/>
            <person name="Chapman S.B."/>
            <person name="Gainer-Dewar J."/>
            <person name="Goldberg J."/>
            <person name="Griggs A."/>
            <person name="Gujja S."/>
            <person name="Hansen M."/>
            <person name="Howarth C."/>
            <person name="Imamovic A."/>
            <person name="Ireland A."/>
            <person name="Larimer J."/>
            <person name="McCowan C."/>
            <person name="Murphy C."/>
            <person name="Pearson M."/>
            <person name="Poon T.W."/>
            <person name="Priest M."/>
            <person name="Roberts A."/>
            <person name="Saif S."/>
            <person name="Shea T."/>
            <person name="Sykes S."/>
            <person name="Wortman J."/>
            <person name="Nusbaum C."/>
            <person name="Birren B."/>
        </authorList>
    </citation>
    <scope>NUCLEOTIDE SEQUENCE [LARGE SCALE GENOMIC DNA]</scope>
    <source>
        <strain evidence="1">APO3</strain>
    </source>
</reference>
<name>W4GID9_APHAT</name>
<dbReference type="VEuPathDB" id="FungiDB:H257_07555"/>
<proteinExistence type="predicted"/>